<dbReference type="EMBL" id="JARULZ010000001">
    <property type="protein sequence ID" value="MEH0632144.1"/>
    <property type="molecule type" value="Genomic_DNA"/>
</dbReference>
<comment type="caution">
    <text evidence="2">The sequence shown here is derived from an EMBL/GenBank/DDBJ whole genome shotgun (WGS) entry which is preliminary data.</text>
</comment>
<keyword evidence="3" id="KW-1185">Reference proteome</keyword>
<dbReference type="RefSeq" id="WP_334657578.1">
    <property type="nucleotide sequence ID" value="NZ_JARULZ010000001.1"/>
</dbReference>
<proteinExistence type="predicted"/>
<dbReference type="Pfam" id="PF25148">
    <property type="entry name" value="DUF7824"/>
    <property type="match status" value="1"/>
</dbReference>
<evidence type="ECO:0000313" key="3">
    <source>
        <dbReference type="Proteomes" id="UP001310290"/>
    </source>
</evidence>
<evidence type="ECO:0000259" key="1">
    <source>
        <dbReference type="Pfam" id="PF25148"/>
    </source>
</evidence>
<evidence type="ECO:0000313" key="2">
    <source>
        <dbReference type="EMBL" id="MEH0632144.1"/>
    </source>
</evidence>
<dbReference type="Proteomes" id="UP001310290">
    <property type="component" value="Unassembled WGS sequence"/>
</dbReference>
<dbReference type="InterPro" id="IPR056726">
    <property type="entry name" value="DUF7824"/>
</dbReference>
<name>A0ABU8AEW3_9ACTN</name>
<accession>A0ABU8AEW3</accession>
<gene>
    <name evidence="2" type="ORF">QBA35_01875</name>
</gene>
<protein>
    <submittedName>
        <fullName evidence="2">DUF6493 family protein</fullName>
    </submittedName>
</protein>
<reference evidence="2" key="1">
    <citation type="submission" date="2023-04" db="EMBL/GenBank/DDBJ databases">
        <title>Genomic diversity of scab-causing Streptomyces spp. in the province of Quebec, Canada.</title>
        <authorList>
            <person name="Biessy A."/>
            <person name="Cadieux M."/>
            <person name="Ciotola M."/>
            <person name="Filion M."/>
        </authorList>
    </citation>
    <scope>NUCLEOTIDE SEQUENCE</scope>
    <source>
        <strain evidence="2">B21-115</strain>
    </source>
</reference>
<feature type="domain" description="DUF7824" evidence="1">
    <location>
        <begin position="434"/>
        <end position="617"/>
    </location>
</feature>
<sequence length="879" mass="94402">MSSTALIGAVRAGAMSEVIALVDGMTDAERRACVPELKRLRGQLRAESWQFPAQRAYPALHAAGAACQTGAAAVAAWLTGSELRLRQAPPAVLIGVLGDRDPAWLADLVRRLAECPAAAEVPYELMAGLVRLAGCPVPTSEAYVRGWMDHIGWARRNGGTVVGNLRKDPHLGELVAALFETEEIGARGEWRYGEGLNDWTYALTQLTRVGLLDRKVMVDGCVARLLRGGASTADNRTFLGLLTALDLTHDERRERIADWTALCSDGPPTVAAHAQALLAGLALDGELGPRALAEMSDAVLFRTEKKLVRAQLVLLGKVLRQDPSTVAELLPAVARAFGHADTEVQERALKLVERHLPDLGSGDLLHDAVGLLSPGPRARARKLLGAPAARADSEPYQELLPPVPTPTRLAPAPQTAAELAEEVNALLASDGEVGAFERALDGLVRHAYRDREALVAALEPVAARRWWAGREQTAVDRHFREFPDGLEVVVATLFERAGTSTPLPSRDGASEAAGCVHSALAGAFEARLWEVAYQIRAEPLPFLLATPTWSTGALEPEELVTRLDAYRRLGARPGEVDFAQALVRLRRDDSAALASAAVAARELGTREGDRLAEWLLTDVPSQPLQRSRTAGPRILVEFGELPELRSAFFPPAFRRLGRPLSVYRGSWRCPHWRHEEWRHWLAVVPGRPELMAGRVLRDLSLGAIEDTRTGFSFLPTLAEAEGETGEAVRLCVAYGLGARRPEDRLAAVDALLVLAARGRLDAKRLGADLGSLAAVGSVRPSRLAEAIGTAAATGAYGTAWSVLREVLPPLLAALTREGAARTPTRGLGDLLAVAAECAERCGAHGELPHLAAVADRRGSSRLLTQARRLRAALEETSAA</sequence>
<organism evidence="2 3">
    <name type="scientific">Streptomyces bottropensis</name>
    <dbReference type="NCBI Taxonomy" id="42235"/>
    <lineage>
        <taxon>Bacteria</taxon>
        <taxon>Bacillati</taxon>
        <taxon>Actinomycetota</taxon>
        <taxon>Actinomycetes</taxon>
        <taxon>Kitasatosporales</taxon>
        <taxon>Streptomycetaceae</taxon>
        <taxon>Streptomyces</taxon>
    </lineage>
</organism>